<accession>A0A8H3CGH2</accession>
<proteinExistence type="predicted"/>
<dbReference type="EMBL" id="CAJMWT010004114">
    <property type="protein sequence ID" value="CAE6484856.1"/>
    <property type="molecule type" value="Genomic_DNA"/>
</dbReference>
<dbReference type="Proteomes" id="UP000663843">
    <property type="component" value="Unassembled WGS sequence"/>
</dbReference>
<dbReference type="AlphaFoldDB" id="A0A8H3CGH2"/>
<organism evidence="1 2">
    <name type="scientific">Rhizoctonia solani</name>
    <dbReference type="NCBI Taxonomy" id="456999"/>
    <lineage>
        <taxon>Eukaryota</taxon>
        <taxon>Fungi</taxon>
        <taxon>Dikarya</taxon>
        <taxon>Basidiomycota</taxon>
        <taxon>Agaricomycotina</taxon>
        <taxon>Agaricomycetes</taxon>
        <taxon>Cantharellales</taxon>
        <taxon>Ceratobasidiaceae</taxon>
        <taxon>Rhizoctonia</taxon>
    </lineage>
</organism>
<evidence type="ECO:0000313" key="1">
    <source>
        <dbReference type="EMBL" id="CAE6484856.1"/>
    </source>
</evidence>
<name>A0A8H3CGH2_9AGAM</name>
<sequence>TLHRIFCFVDPNGLAAICLVSHRTRAIVEPILYASPRAECPTRVLLLVRTLLARSDLARYVKRLLLSLDGSDLGDGLGVRYLPSLLRKIKLLFEGDALHNLNELIWSARGETGWALPNSENSFPRLTRFSTTASSLSLVPFLTTHPSISRLTLHSHGHALRLPANALPRLTHLACAASALSRLPVRKLKHVILIDAPFIPLLGGDVLSVLGGDRSHREFGRGWRDASPAPDHVESLRSITLRLGHVIISPLQAPLILEPFARHVPALRKLGIVAGPNFFTPAILESLTPVLEGFTELETIHMECNAEPDSPILIGSPSGGCVSPEGGCSPHGTGTPLEEMPAAMGKYNPLGNGASPPSAEETRVIIQAWRDACPSIENVRLPWWTSGRARAT</sequence>
<evidence type="ECO:0008006" key="3">
    <source>
        <dbReference type="Google" id="ProtNLM"/>
    </source>
</evidence>
<evidence type="ECO:0000313" key="2">
    <source>
        <dbReference type="Proteomes" id="UP000663843"/>
    </source>
</evidence>
<gene>
    <name evidence="1" type="ORF">RDB_LOCUS122194</name>
</gene>
<feature type="non-terminal residue" evidence="1">
    <location>
        <position position="1"/>
    </location>
</feature>
<protein>
    <recommendedName>
        <fullName evidence="3">F-box domain-containing protein</fullName>
    </recommendedName>
</protein>
<comment type="caution">
    <text evidence="1">The sequence shown here is derived from an EMBL/GenBank/DDBJ whole genome shotgun (WGS) entry which is preliminary data.</text>
</comment>
<reference evidence="1" key="1">
    <citation type="submission" date="2021-01" db="EMBL/GenBank/DDBJ databases">
        <authorList>
            <person name="Kaushik A."/>
        </authorList>
    </citation>
    <scope>NUCLEOTIDE SEQUENCE</scope>
    <source>
        <strain evidence="1">AG2-2IIIB</strain>
    </source>
</reference>